<name>A0A1I3YPT7_9HYPH</name>
<dbReference type="Proteomes" id="UP000199598">
    <property type="component" value="Unassembled WGS sequence"/>
</dbReference>
<evidence type="ECO:0000313" key="1">
    <source>
        <dbReference type="EMBL" id="SFK33281.1"/>
    </source>
</evidence>
<keyword evidence="2" id="KW-1185">Reference proteome</keyword>
<protein>
    <submittedName>
        <fullName evidence="1">Uncharacterized protein</fullName>
    </submittedName>
</protein>
<dbReference type="EMBL" id="FOSK01000004">
    <property type="protein sequence ID" value="SFK33281.1"/>
    <property type="molecule type" value="Genomic_DNA"/>
</dbReference>
<dbReference type="RefSeq" id="WP_093518734.1">
    <property type="nucleotide sequence ID" value="NZ_FOSK01000004.1"/>
</dbReference>
<accession>A0A1I3YPT7</accession>
<reference evidence="1 2" key="1">
    <citation type="submission" date="2016-10" db="EMBL/GenBank/DDBJ databases">
        <authorList>
            <person name="Varghese N."/>
            <person name="Submissions S."/>
        </authorList>
    </citation>
    <scope>NUCLEOTIDE SEQUENCE [LARGE SCALE GENOMIC DNA]</scope>
    <source>
        <strain evidence="1 2">DSM 16392</strain>
    </source>
</reference>
<gene>
    <name evidence="1" type="ORF">SAMN04488518_104126</name>
</gene>
<evidence type="ECO:0000313" key="2">
    <source>
        <dbReference type="Proteomes" id="UP000199598"/>
    </source>
</evidence>
<organism evidence="1 2">
    <name type="scientific">Pseudovibrio ascidiaceicola</name>
    <dbReference type="NCBI Taxonomy" id="285279"/>
    <lineage>
        <taxon>Bacteria</taxon>
        <taxon>Pseudomonadati</taxon>
        <taxon>Pseudomonadota</taxon>
        <taxon>Alphaproteobacteria</taxon>
        <taxon>Hyphomicrobiales</taxon>
        <taxon>Stappiaceae</taxon>
        <taxon>Pseudovibrio</taxon>
    </lineage>
</organism>
<proteinExistence type="predicted"/>
<comment type="caution">
    <text evidence="1">The sequence shown here is derived from an EMBL/GenBank/DDBJ whole genome shotgun (WGS) entry which is preliminary data.</text>
</comment>
<sequence>MADFTIETQKTKALPNTFNILKKLFGDFLFSMKSGSERLDARDLPAHLQKDIGVNLESGPIIR</sequence>